<dbReference type="AlphaFoldDB" id="A0AAW1NSY6"/>
<dbReference type="EMBL" id="JALJOQ010000118">
    <property type="protein sequence ID" value="KAK9796267.1"/>
    <property type="molecule type" value="Genomic_DNA"/>
</dbReference>
<accession>A0AAW1NSY6</accession>
<name>A0AAW1NSY6_9CHLO</name>
<evidence type="ECO:0000313" key="1">
    <source>
        <dbReference type="EMBL" id="KAK9796267.1"/>
    </source>
</evidence>
<gene>
    <name evidence="1" type="ORF">WJX73_009224</name>
</gene>
<dbReference type="Proteomes" id="UP001465755">
    <property type="component" value="Unassembled WGS sequence"/>
</dbReference>
<evidence type="ECO:0000313" key="2">
    <source>
        <dbReference type="Proteomes" id="UP001465755"/>
    </source>
</evidence>
<sequence>MPSKDLLDQFNLTRNPFTDRTAEKTNLDQTSTYCHSDLQGFAPSETTYIFFGRRGSGKTTIRMQMQKAYEEYNESAKHHGSHGHFVADLCRPGHMTACLRAFQSAVGCNDDNWDAQFGDAWTSADMVDCILSFAATSIVARLTDPTAGEEGKIMLSRVRSDPRAAKQLLLLAHLYARTDSASLATLRRELLPLQYSNTQIGLGLVATASVAAGVGAAANSPDVADAVAAPFEALWDEVGRGAPALHNHPRITFAATAAAAGAAVWYYRRYARQRNYARAVQLISCVRVVKQQPPELMASLLSRLFNPQDRVDTIRSLCIGISAHQKLDLLTSLVRLLGFESVAVFGDCFDEVSLLDPVQYPGAIKAFAKEVCRNDLLNFGRLHFFFPDSRLSLDLNTDKTLKEARFDRHFVRDLTWSRFQLEQLAERRFIAAQRPSGSAAGTMEASANGPGKGPTAFSSLFEKVRVEDFSSYLAKLSTPRELMIMMTEILARMEAHPDKSLEAQDMEIAVTKALEQAV</sequence>
<keyword evidence="2" id="KW-1185">Reference proteome</keyword>
<organism evidence="1 2">
    <name type="scientific">Symbiochloris irregularis</name>
    <dbReference type="NCBI Taxonomy" id="706552"/>
    <lineage>
        <taxon>Eukaryota</taxon>
        <taxon>Viridiplantae</taxon>
        <taxon>Chlorophyta</taxon>
        <taxon>core chlorophytes</taxon>
        <taxon>Trebouxiophyceae</taxon>
        <taxon>Trebouxiales</taxon>
        <taxon>Trebouxiaceae</taxon>
        <taxon>Symbiochloris</taxon>
    </lineage>
</organism>
<proteinExistence type="predicted"/>
<protein>
    <submittedName>
        <fullName evidence="1">Uncharacterized protein</fullName>
    </submittedName>
</protein>
<reference evidence="1 2" key="1">
    <citation type="journal article" date="2024" name="Nat. Commun.">
        <title>Phylogenomics reveals the evolutionary origins of lichenization in chlorophyte algae.</title>
        <authorList>
            <person name="Puginier C."/>
            <person name="Libourel C."/>
            <person name="Otte J."/>
            <person name="Skaloud P."/>
            <person name="Haon M."/>
            <person name="Grisel S."/>
            <person name="Petersen M."/>
            <person name="Berrin J.G."/>
            <person name="Delaux P.M."/>
            <person name="Dal Grande F."/>
            <person name="Keller J."/>
        </authorList>
    </citation>
    <scope>NUCLEOTIDE SEQUENCE [LARGE SCALE GENOMIC DNA]</scope>
    <source>
        <strain evidence="1 2">SAG 2036</strain>
    </source>
</reference>
<comment type="caution">
    <text evidence="1">The sequence shown here is derived from an EMBL/GenBank/DDBJ whole genome shotgun (WGS) entry which is preliminary data.</text>
</comment>